<keyword evidence="6" id="KW-0408">Iron</keyword>
<evidence type="ECO:0000256" key="4">
    <source>
        <dbReference type="ARBA" id="ARBA00022723"/>
    </source>
</evidence>
<keyword evidence="3" id="KW-0004">4Fe-4S</keyword>
<evidence type="ECO:0000313" key="9">
    <source>
        <dbReference type="EMBL" id="QCW83771.1"/>
    </source>
</evidence>
<evidence type="ECO:0000256" key="6">
    <source>
        <dbReference type="ARBA" id="ARBA00023004"/>
    </source>
</evidence>
<keyword evidence="2" id="KW-0813">Transport</keyword>
<dbReference type="Proteomes" id="UP000305881">
    <property type="component" value="Chromosome"/>
</dbReference>
<dbReference type="OrthoDB" id="9803397at2"/>
<evidence type="ECO:0000256" key="1">
    <source>
        <dbReference type="ARBA" id="ARBA00001966"/>
    </source>
</evidence>
<dbReference type="Pfam" id="PF00037">
    <property type="entry name" value="Fer4"/>
    <property type="match status" value="1"/>
</dbReference>
<evidence type="ECO:0000256" key="7">
    <source>
        <dbReference type="ARBA" id="ARBA00023014"/>
    </source>
</evidence>
<comment type="cofactor">
    <cofactor evidence="1">
        <name>[4Fe-4S] cluster</name>
        <dbReference type="ChEBI" id="CHEBI:49883"/>
    </cofactor>
</comment>
<evidence type="ECO:0000259" key="8">
    <source>
        <dbReference type="PROSITE" id="PS51379"/>
    </source>
</evidence>
<evidence type="ECO:0000256" key="2">
    <source>
        <dbReference type="ARBA" id="ARBA00022448"/>
    </source>
</evidence>
<organism evidence="9 10">
    <name type="scientific">Methylotuvimicrobium buryatense</name>
    <name type="common">Methylomicrobium buryatense</name>
    <dbReference type="NCBI Taxonomy" id="95641"/>
    <lineage>
        <taxon>Bacteria</taxon>
        <taxon>Pseudomonadati</taxon>
        <taxon>Pseudomonadota</taxon>
        <taxon>Gammaproteobacteria</taxon>
        <taxon>Methylococcales</taxon>
        <taxon>Methylococcaceae</taxon>
        <taxon>Methylotuvimicrobium</taxon>
    </lineage>
</organism>
<dbReference type="PROSITE" id="PS00198">
    <property type="entry name" value="4FE4S_FER_1"/>
    <property type="match status" value="1"/>
</dbReference>
<evidence type="ECO:0000256" key="5">
    <source>
        <dbReference type="ARBA" id="ARBA00022982"/>
    </source>
</evidence>
<reference evidence="10" key="1">
    <citation type="journal article" date="2019" name="J. Bacteriol.">
        <title>A Mutagenic Screen Identifies a TonB-Dependent Receptor Required for the Lanthanide Metal Switch in the Type I Methanotroph 'Methylotuvimicrobium buryatense' 5GB1C.</title>
        <authorList>
            <person name="Groom J.D."/>
            <person name="Ford S.M."/>
            <person name="Pesesky M.W."/>
            <person name="Lidstrom M.E."/>
        </authorList>
    </citation>
    <scope>NUCLEOTIDE SEQUENCE [LARGE SCALE GENOMIC DNA]</scope>
    <source>
        <strain evidence="10">5GB1C</strain>
    </source>
</reference>
<protein>
    <submittedName>
        <fullName evidence="9">4Fe-4S dicluster domain-containing protein</fullName>
    </submittedName>
</protein>
<feature type="domain" description="4Fe-4S ferredoxin-type" evidence="8">
    <location>
        <begin position="1"/>
        <end position="30"/>
    </location>
</feature>
<dbReference type="Gene3D" id="3.30.70.20">
    <property type="match status" value="1"/>
</dbReference>
<keyword evidence="10" id="KW-1185">Reference proteome</keyword>
<evidence type="ECO:0000313" key="10">
    <source>
        <dbReference type="Proteomes" id="UP000305881"/>
    </source>
</evidence>
<dbReference type="EMBL" id="CP035467">
    <property type="protein sequence ID" value="QCW83771.1"/>
    <property type="molecule type" value="Genomic_DNA"/>
</dbReference>
<dbReference type="STRING" id="675511.GCA_000341735_04033"/>
<dbReference type="GO" id="GO:0046872">
    <property type="term" value="F:metal ion binding"/>
    <property type="evidence" value="ECO:0007669"/>
    <property type="project" value="UniProtKB-KW"/>
</dbReference>
<name>A0A4P9UTR2_METBY</name>
<accession>A0A4P9UTR2</accession>
<dbReference type="FunFam" id="3.30.70.20:FF:000045">
    <property type="entry name" value="Ferredoxin, 4Fe-4S"/>
    <property type="match status" value="1"/>
</dbReference>
<gene>
    <name evidence="9" type="ORF">EQU24_17090</name>
</gene>
<keyword evidence="7" id="KW-0411">Iron-sulfur</keyword>
<dbReference type="AlphaFoldDB" id="A0A4P9UTR2"/>
<dbReference type="RefSeq" id="WP_017842411.1">
    <property type="nucleotide sequence ID" value="NZ_CP035467.1"/>
</dbReference>
<dbReference type="KEGG" id="mbur:EQU24_17090"/>
<sequence>MALYIVADECISCGDCEPVCPTNSITEGKIVFEIDKKTCTECEGDFDKPQCVRVCPVDNCILPLPA</sequence>
<keyword evidence="4" id="KW-0479">Metal-binding</keyword>
<keyword evidence="5" id="KW-0249">Electron transport</keyword>
<evidence type="ECO:0000256" key="3">
    <source>
        <dbReference type="ARBA" id="ARBA00022485"/>
    </source>
</evidence>
<dbReference type="InterPro" id="IPR017896">
    <property type="entry name" value="4Fe4S_Fe-S-bd"/>
</dbReference>
<dbReference type="PROSITE" id="PS51379">
    <property type="entry name" value="4FE4S_FER_2"/>
    <property type="match status" value="1"/>
</dbReference>
<dbReference type="InterPro" id="IPR017900">
    <property type="entry name" value="4Fe4S_Fe_S_CS"/>
</dbReference>
<proteinExistence type="predicted"/>
<dbReference type="GO" id="GO:0051539">
    <property type="term" value="F:4 iron, 4 sulfur cluster binding"/>
    <property type="evidence" value="ECO:0007669"/>
    <property type="project" value="UniProtKB-KW"/>
</dbReference>
<dbReference type="SUPFAM" id="SSF54862">
    <property type="entry name" value="4Fe-4S ferredoxins"/>
    <property type="match status" value="1"/>
</dbReference>